<protein>
    <submittedName>
        <fullName evidence="9">Peptide ABC transporter permease</fullName>
    </submittedName>
</protein>
<evidence type="ECO:0000256" key="7">
    <source>
        <dbReference type="SAM" id="Phobius"/>
    </source>
</evidence>
<comment type="subcellular location">
    <subcellularLocation>
        <location evidence="1">Membrane</location>
        <topology evidence="1">Multi-pass membrane protein</topology>
    </subcellularLocation>
</comment>
<dbReference type="PANTHER" id="PTHR43027:SF1">
    <property type="entry name" value="DOXORUBICIN RESISTANCE ABC TRANSPORTER PERMEASE PROTEIN DRRC-RELATED"/>
    <property type="match status" value="1"/>
</dbReference>
<evidence type="ECO:0000313" key="10">
    <source>
        <dbReference type="Proteomes" id="UP000267536"/>
    </source>
</evidence>
<evidence type="ECO:0000259" key="8">
    <source>
        <dbReference type="Pfam" id="PF01061"/>
    </source>
</evidence>
<feature type="transmembrane region" description="Helical" evidence="7">
    <location>
        <begin position="51"/>
        <end position="71"/>
    </location>
</feature>
<dbReference type="GO" id="GO:0043215">
    <property type="term" value="P:daunorubicin transport"/>
    <property type="evidence" value="ECO:0007669"/>
    <property type="project" value="InterPro"/>
</dbReference>
<dbReference type="PIRSF" id="PIRSF006648">
    <property type="entry name" value="DrrB"/>
    <property type="match status" value="1"/>
</dbReference>
<evidence type="ECO:0000256" key="2">
    <source>
        <dbReference type="ARBA" id="ARBA00022692"/>
    </source>
</evidence>
<dbReference type="GO" id="GO:1900753">
    <property type="term" value="P:doxorubicin transport"/>
    <property type="evidence" value="ECO:0007669"/>
    <property type="project" value="InterPro"/>
</dbReference>
<dbReference type="InterPro" id="IPR052902">
    <property type="entry name" value="ABC-2_transporter"/>
</dbReference>
<dbReference type="InterPro" id="IPR013525">
    <property type="entry name" value="ABC2_TM"/>
</dbReference>
<name>A0A3N4GU16_9ACTN</name>
<dbReference type="EMBL" id="RKMH01000001">
    <property type="protein sequence ID" value="RPA66292.1"/>
    <property type="molecule type" value="Genomic_DNA"/>
</dbReference>
<keyword evidence="10" id="KW-1185">Reference proteome</keyword>
<dbReference type="OrthoDB" id="26267at2"/>
<evidence type="ECO:0000256" key="3">
    <source>
        <dbReference type="ARBA" id="ARBA00022989"/>
    </source>
</evidence>
<feature type="transmembrane region" description="Helical" evidence="7">
    <location>
        <begin position="166"/>
        <end position="188"/>
    </location>
</feature>
<keyword evidence="3 7" id="KW-1133">Transmembrane helix</keyword>
<evidence type="ECO:0000313" key="9">
    <source>
        <dbReference type="EMBL" id="RPA66292.1"/>
    </source>
</evidence>
<comment type="caution">
    <text evidence="9">The sequence shown here is derived from an EMBL/GenBank/DDBJ whole genome shotgun (WGS) entry which is preliminary data.</text>
</comment>
<proteinExistence type="predicted"/>
<dbReference type="Proteomes" id="UP000267536">
    <property type="component" value="Unassembled WGS sequence"/>
</dbReference>
<gene>
    <name evidence="9" type="ORF">EF294_01605</name>
</gene>
<feature type="region of interest" description="Disordered" evidence="6">
    <location>
        <begin position="1"/>
        <end position="22"/>
    </location>
</feature>
<dbReference type="InterPro" id="IPR000412">
    <property type="entry name" value="ABC_2_transport"/>
</dbReference>
<keyword evidence="5" id="KW-0046">Antibiotic resistance</keyword>
<dbReference type="InterPro" id="IPR004377">
    <property type="entry name" value="ABC_transpt_DrrB/DrrC"/>
</dbReference>
<dbReference type="GO" id="GO:0140359">
    <property type="term" value="F:ABC-type transporter activity"/>
    <property type="evidence" value="ECO:0007669"/>
    <property type="project" value="InterPro"/>
</dbReference>
<evidence type="ECO:0000256" key="5">
    <source>
        <dbReference type="ARBA" id="ARBA00023251"/>
    </source>
</evidence>
<keyword evidence="2 7" id="KW-0812">Transmembrane</keyword>
<dbReference type="AlphaFoldDB" id="A0A3N4GU16"/>
<keyword evidence="4 7" id="KW-0472">Membrane</keyword>
<dbReference type="Pfam" id="PF01061">
    <property type="entry name" value="ABC2_membrane"/>
    <property type="match status" value="1"/>
</dbReference>
<sequence>MTPLTDEMTPAPAHPIPAAPRRPAEWSPRALLWHTVTLTSRTMRRWLRDPASTSETILVPVAFLVALNIVLGDGITRVTGIGALYGSVPLVAMVAATQGATVGGLSLMHERDSGLLARLWVLPINRTAGVISRLLAETIRIVVATLALLTAGYAMGFRFHMGVAAALGWVFVPCVFGLAFAVGVATLALYSAKTIVVEATALVSGVFMFFSTGFVPLHQYPEWIQPAVWHQPLSYTVDTMKGLSVGGPIAAPLTGLLEWSVSIIVVCAIPLALGYRKASMHS</sequence>
<reference evidence="9 10" key="1">
    <citation type="submission" date="2018-11" db="EMBL/GenBank/DDBJ databases">
        <title>Draft genome sequence of Gordonia sp. RS15-1S isolated from rice stems.</title>
        <authorList>
            <person name="Muangham S."/>
        </authorList>
    </citation>
    <scope>NUCLEOTIDE SEQUENCE [LARGE SCALE GENOMIC DNA]</scope>
    <source>
        <strain evidence="9 10">RS15-1S</strain>
    </source>
</reference>
<dbReference type="GO" id="GO:0046677">
    <property type="term" value="P:response to antibiotic"/>
    <property type="evidence" value="ECO:0007669"/>
    <property type="project" value="UniProtKB-KW"/>
</dbReference>
<feature type="transmembrane region" description="Helical" evidence="7">
    <location>
        <begin position="83"/>
        <end position="108"/>
    </location>
</feature>
<organism evidence="9 10">
    <name type="scientific">Gordonia oryzae</name>
    <dbReference type="NCBI Taxonomy" id="2487349"/>
    <lineage>
        <taxon>Bacteria</taxon>
        <taxon>Bacillati</taxon>
        <taxon>Actinomycetota</taxon>
        <taxon>Actinomycetes</taxon>
        <taxon>Mycobacteriales</taxon>
        <taxon>Gordoniaceae</taxon>
        <taxon>Gordonia</taxon>
    </lineage>
</organism>
<feature type="transmembrane region" description="Helical" evidence="7">
    <location>
        <begin position="249"/>
        <end position="273"/>
    </location>
</feature>
<dbReference type="PANTHER" id="PTHR43027">
    <property type="entry name" value="DOXORUBICIN RESISTANCE ABC TRANSPORTER PERMEASE PROTEIN DRRC-RELATED"/>
    <property type="match status" value="1"/>
</dbReference>
<dbReference type="GO" id="GO:0043190">
    <property type="term" value="C:ATP-binding cassette (ABC) transporter complex"/>
    <property type="evidence" value="ECO:0007669"/>
    <property type="project" value="InterPro"/>
</dbReference>
<evidence type="ECO:0000256" key="6">
    <source>
        <dbReference type="SAM" id="MobiDB-lite"/>
    </source>
</evidence>
<feature type="domain" description="ABC-2 type transporter transmembrane" evidence="8">
    <location>
        <begin position="36"/>
        <end position="240"/>
    </location>
</feature>
<evidence type="ECO:0000256" key="4">
    <source>
        <dbReference type="ARBA" id="ARBA00023136"/>
    </source>
</evidence>
<accession>A0A3N4GU16</accession>
<evidence type="ECO:0000256" key="1">
    <source>
        <dbReference type="ARBA" id="ARBA00004141"/>
    </source>
</evidence>
<dbReference type="NCBIfam" id="TIGR00025">
    <property type="entry name" value="Mtu_efflux"/>
    <property type="match status" value="1"/>
</dbReference>
<feature type="transmembrane region" description="Helical" evidence="7">
    <location>
        <begin position="195"/>
        <end position="215"/>
    </location>
</feature>